<keyword evidence="4 6" id="KW-0067">ATP-binding</keyword>
<feature type="domain" description="ATP-grasp" evidence="7">
    <location>
        <begin position="120"/>
        <end position="317"/>
    </location>
</feature>
<dbReference type="EC" id="6.3.4.14" evidence="1"/>
<dbReference type="InterPro" id="IPR005481">
    <property type="entry name" value="BC-like_N"/>
</dbReference>
<dbReference type="Pfam" id="PF02785">
    <property type="entry name" value="Biotin_carb_C"/>
    <property type="match status" value="1"/>
</dbReference>
<comment type="caution">
    <text evidence="9">The sequence shown here is derived from an EMBL/GenBank/DDBJ whole genome shotgun (WGS) entry which is preliminary data.</text>
</comment>
<dbReference type="PROSITE" id="PS00867">
    <property type="entry name" value="CPSASE_2"/>
    <property type="match status" value="1"/>
</dbReference>
<dbReference type="PANTHER" id="PTHR18866:SF33">
    <property type="entry name" value="METHYLCROTONOYL-COA CARBOXYLASE SUBUNIT ALPHA, MITOCHONDRIAL-RELATED"/>
    <property type="match status" value="1"/>
</dbReference>
<keyword evidence="5" id="KW-0092">Biotin</keyword>
<dbReference type="Gene3D" id="3.30.470.20">
    <property type="entry name" value="ATP-grasp fold, B domain"/>
    <property type="match status" value="1"/>
</dbReference>
<dbReference type="PANTHER" id="PTHR18866">
    <property type="entry name" value="CARBOXYLASE:PYRUVATE/ACETYL-COA/PROPIONYL-COA CARBOXYLASE"/>
    <property type="match status" value="1"/>
</dbReference>
<dbReference type="SUPFAM" id="SSF56059">
    <property type="entry name" value="Glutathione synthetase ATP-binding domain-like"/>
    <property type="match status" value="1"/>
</dbReference>
<protein>
    <recommendedName>
        <fullName evidence="1">biotin carboxylase</fullName>
        <ecNumber evidence="1">6.3.4.14</ecNumber>
    </recommendedName>
</protein>
<evidence type="ECO:0000256" key="4">
    <source>
        <dbReference type="ARBA" id="ARBA00022840"/>
    </source>
</evidence>
<dbReference type="PROSITE" id="PS00866">
    <property type="entry name" value="CPSASE_1"/>
    <property type="match status" value="1"/>
</dbReference>
<dbReference type="Proteomes" id="UP000823485">
    <property type="component" value="Unassembled WGS sequence"/>
</dbReference>
<gene>
    <name evidence="9" type="ORF">JOC94_000456</name>
</gene>
<dbReference type="EMBL" id="JAFBFH010000002">
    <property type="protein sequence ID" value="MBM7713488.1"/>
    <property type="molecule type" value="Genomic_DNA"/>
</dbReference>
<dbReference type="PROSITE" id="PS50979">
    <property type="entry name" value="BC"/>
    <property type="match status" value="1"/>
</dbReference>
<dbReference type="InterPro" id="IPR050856">
    <property type="entry name" value="Biotin_carboxylase_complex"/>
</dbReference>
<dbReference type="GO" id="GO:0004075">
    <property type="term" value="F:biotin carboxylase activity"/>
    <property type="evidence" value="ECO:0007669"/>
    <property type="project" value="UniProtKB-EC"/>
</dbReference>
<keyword evidence="10" id="KW-1185">Reference proteome</keyword>
<dbReference type="SUPFAM" id="SSF52440">
    <property type="entry name" value="PreATP-grasp domain"/>
    <property type="match status" value="1"/>
</dbReference>
<keyword evidence="3 6" id="KW-0547">Nucleotide-binding</keyword>
<evidence type="ECO:0000313" key="9">
    <source>
        <dbReference type="EMBL" id="MBM7713488.1"/>
    </source>
</evidence>
<dbReference type="InterPro" id="IPR016185">
    <property type="entry name" value="PreATP-grasp_dom_sf"/>
</dbReference>
<feature type="domain" description="Biotin carboxylation" evidence="8">
    <location>
        <begin position="1"/>
        <end position="444"/>
    </location>
</feature>
<evidence type="ECO:0000259" key="8">
    <source>
        <dbReference type="PROSITE" id="PS50979"/>
    </source>
</evidence>
<dbReference type="InterPro" id="IPR011764">
    <property type="entry name" value="Biotin_carboxylation_dom"/>
</dbReference>
<proteinExistence type="predicted"/>
<dbReference type="Pfam" id="PF00289">
    <property type="entry name" value="Biotin_carb_N"/>
    <property type="match status" value="1"/>
</dbReference>
<evidence type="ECO:0000259" key="7">
    <source>
        <dbReference type="PROSITE" id="PS50975"/>
    </source>
</evidence>
<dbReference type="InterPro" id="IPR005479">
    <property type="entry name" value="CPAse_ATP-bd"/>
</dbReference>
<dbReference type="GO" id="GO:0003989">
    <property type="term" value="F:acetyl-CoA carboxylase activity"/>
    <property type="evidence" value="ECO:0007669"/>
    <property type="project" value="UniProtKB-EC"/>
</dbReference>
<dbReference type="InterPro" id="IPR005482">
    <property type="entry name" value="Biotin_COase_C"/>
</dbReference>
<evidence type="ECO:0000256" key="3">
    <source>
        <dbReference type="ARBA" id="ARBA00022741"/>
    </source>
</evidence>
<dbReference type="PROSITE" id="PS50975">
    <property type="entry name" value="ATP_GRASP"/>
    <property type="match status" value="1"/>
</dbReference>
<dbReference type="Pfam" id="PF02786">
    <property type="entry name" value="CPSase_L_D2"/>
    <property type="match status" value="1"/>
</dbReference>
<name>A0ABS2R3M2_9BACI</name>
<dbReference type="InterPro" id="IPR011761">
    <property type="entry name" value="ATP-grasp"/>
</dbReference>
<dbReference type="NCBIfam" id="NF006367">
    <property type="entry name" value="PRK08591.1"/>
    <property type="match status" value="1"/>
</dbReference>
<evidence type="ECO:0000256" key="6">
    <source>
        <dbReference type="PROSITE-ProRule" id="PRU00409"/>
    </source>
</evidence>
<reference evidence="9 10" key="1">
    <citation type="submission" date="2021-01" db="EMBL/GenBank/DDBJ databases">
        <title>Genomic Encyclopedia of Type Strains, Phase IV (KMG-IV): sequencing the most valuable type-strain genomes for metagenomic binning, comparative biology and taxonomic classification.</title>
        <authorList>
            <person name="Goeker M."/>
        </authorList>
    </citation>
    <scope>NUCLEOTIDE SEQUENCE [LARGE SCALE GENOMIC DNA]</scope>
    <source>
        <strain evidence="9 10">DSM 105453</strain>
    </source>
</reference>
<dbReference type="SUPFAM" id="SSF51246">
    <property type="entry name" value="Rudiment single hybrid motif"/>
    <property type="match status" value="1"/>
</dbReference>
<dbReference type="SMART" id="SM00878">
    <property type="entry name" value="Biotin_carb_C"/>
    <property type="match status" value="1"/>
</dbReference>
<dbReference type="InterPro" id="IPR011054">
    <property type="entry name" value="Rudment_hybrid_motif"/>
</dbReference>
<evidence type="ECO:0000313" key="10">
    <source>
        <dbReference type="Proteomes" id="UP000823485"/>
    </source>
</evidence>
<sequence>MLQKVLVANRGEIASRIIRTLKRLNIQSVAVYSEADKDAPFVQMADEAYYIGEPQVQKSYLNVEAIMEAARKANIDAIHPGYGFLSESSDFAMECETNGITFIGPQAGIIQKMGDKLEARNLMKQAGVPVVPGSQKSLQHIGDAKQLAKEIGYPIMLKASAGGGGIGMSVIHCEAELEKHFNPSQKRAEMYFGNGALFIEKWIEHPRHIEVQIACDQKGNALHLYERECSIQRRHQKVVEESPTPALSKEVKENLLRTALKGAKEIGYQNIGTMEFIFDEHMNFYFLEMNTRLQVEHPITEETTGVDLVEMQINIAAGYELDVEQTDIKQHGHAIECRLYAEDPVRFFPSPGMLTTLKLPEHGARFDFGVAEGNVITPFYDPMIGKIITHGGTRAEAIAKMKEVLAKIEITGVKTNLPILIDTMNDSRFTEGMYTTSFLNKENMYR</sequence>
<accession>A0ABS2R3M2</accession>
<organism evidence="9 10">
    <name type="scientific">Siminovitchia thermophila</name>
    <dbReference type="NCBI Taxonomy" id="1245522"/>
    <lineage>
        <taxon>Bacteria</taxon>
        <taxon>Bacillati</taxon>
        <taxon>Bacillota</taxon>
        <taxon>Bacilli</taxon>
        <taxon>Bacillales</taxon>
        <taxon>Bacillaceae</taxon>
        <taxon>Siminovitchia</taxon>
    </lineage>
</organism>
<evidence type="ECO:0000256" key="1">
    <source>
        <dbReference type="ARBA" id="ARBA00013263"/>
    </source>
</evidence>
<evidence type="ECO:0000256" key="2">
    <source>
        <dbReference type="ARBA" id="ARBA00022598"/>
    </source>
</evidence>
<evidence type="ECO:0000256" key="5">
    <source>
        <dbReference type="ARBA" id="ARBA00023267"/>
    </source>
</evidence>
<keyword evidence="2 9" id="KW-0436">Ligase</keyword>